<reference evidence="7" key="1">
    <citation type="submission" date="2016-07" db="EMBL/GenBank/DDBJ databases">
        <authorList>
            <person name="Mannion A."/>
            <person name="Shen Z."/>
            <person name="Fox J.G."/>
        </authorList>
    </citation>
    <scope>NUCLEOTIDE SEQUENCE</scope>
    <source>
        <strain evidence="7">MIT 01-6242</strain>
    </source>
</reference>
<dbReference type="EMBL" id="CP016503">
    <property type="protein sequence ID" value="ANV97316.1"/>
    <property type="molecule type" value="Genomic_DNA"/>
</dbReference>
<keyword evidence="9" id="KW-1185">Reference proteome</keyword>
<dbReference type="KEGG" id="het:BBW65_00080"/>
<dbReference type="OrthoDB" id="9760224at2"/>
<comment type="subcellular location">
    <subcellularLocation>
        <location evidence="1">Cell membrane</location>
        <topology evidence="1">Multi-pass membrane protein</topology>
    </subcellularLocation>
</comment>
<dbReference type="PANTHER" id="PTHR47371">
    <property type="entry name" value="LIPOTEICHOIC ACID SYNTHASE"/>
    <property type="match status" value="1"/>
</dbReference>
<evidence type="ECO:0000256" key="1">
    <source>
        <dbReference type="ARBA" id="ARBA00004651"/>
    </source>
</evidence>
<evidence type="ECO:0000256" key="2">
    <source>
        <dbReference type="ARBA" id="ARBA00022475"/>
    </source>
</evidence>
<dbReference type="InterPro" id="IPR017850">
    <property type="entry name" value="Alkaline_phosphatase_core_sf"/>
</dbReference>
<evidence type="ECO:0000313" key="7">
    <source>
        <dbReference type="EMBL" id="ANV97316.1"/>
    </source>
</evidence>
<keyword evidence="4" id="KW-1133">Transmembrane helix</keyword>
<dbReference type="InterPro" id="IPR000917">
    <property type="entry name" value="Sulfatase_N"/>
</dbReference>
<dbReference type="AlphaFoldDB" id="A0A1B1U3I9"/>
<gene>
    <name evidence="7" type="ORF">BBW65_00080</name>
    <name evidence="8" type="ORF">BBW65_07695</name>
</gene>
<dbReference type="EMBL" id="CP016503">
    <property type="protein sequence ID" value="ANV98686.1"/>
    <property type="molecule type" value="Genomic_DNA"/>
</dbReference>
<evidence type="ECO:0000259" key="6">
    <source>
        <dbReference type="Pfam" id="PF00884"/>
    </source>
</evidence>
<dbReference type="KEGG" id="het:BBW65_07695"/>
<dbReference type="SUPFAM" id="SSF53649">
    <property type="entry name" value="Alkaline phosphatase-like"/>
    <property type="match status" value="1"/>
</dbReference>
<sequence length="448" mass="51129">MRSQSNVSSLKRINHLVPHPIMAFAWAIRDYREGVDFSLADSKEGKALLSKAKISFFETTPQNPFLRENPPHVILNLMESFGNNFLAFDDKVAFDLLGSLRHHFESDFVFSRFLPYSNGTAASLSGLFFGSPMAHIGLSKVKNKALEGNAFGLYAQNGYEVIFLTAGNASWAGYGDYALVQGAHKVYDSNEIIDLYPQSKQYKTAYGIPDEYVYRLVIKLLQEATKPLFICILTTSNHPPEIIPTHYKPYPLKKDISKILPNEKRMLIAEAYQYANDSFGKFLDFIKTSPLKDRTIIAATGDHKMRSLVPFEVKREFLNFSVPLYLYIPKPYLDAVRFGFDPTRLGSHKDIFPTLFAYSLSNVRYFSNGGENMLTQKQDKPFAYNTTIFANELGIYMGGDEYYPWKNPIGIEILDKPRKAPKALIERIKAYKEFQWWQIRARSVGVKE</sequence>
<keyword evidence="2" id="KW-1003">Cell membrane</keyword>
<dbReference type="GO" id="GO:0005886">
    <property type="term" value="C:plasma membrane"/>
    <property type="evidence" value="ECO:0007669"/>
    <property type="project" value="UniProtKB-SubCell"/>
</dbReference>
<dbReference type="PANTHER" id="PTHR47371:SF3">
    <property type="entry name" value="PHOSPHOGLYCEROL TRANSFERASE I"/>
    <property type="match status" value="1"/>
</dbReference>
<protein>
    <recommendedName>
        <fullName evidence="6">Sulfatase N-terminal domain-containing protein</fullName>
    </recommendedName>
</protein>
<reference evidence="9" key="2">
    <citation type="submission" date="2016-07" db="EMBL/GenBank/DDBJ databases">
        <authorList>
            <person name="Florea S."/>
            <person name="Webb J.S."/>
            <person name="Jaromczyk J."/>
            <person name="Schardl C.L."/>
        </authorList>
    </citation>
    <scope>NUCLEOTIDE SEQUENCE [LARGE SCALE GENOMIC DNA]</scope>
    <source>
        <strain evidence="9">MIT 01-6242</strain>
    </source>
</reference>
<dbReference type="Proteomes" id="UP000092884">
    <property type="component" value="Chromosome"/>
</dbReference>
<evidence type="ECO:0000313" key="8">
    <source>
        <dbReference type="EMBL" id="ANV98686.1"/>
    </source>
</evidence>
<evidence type="ECO:0000256" key="4">
    <source>
        <dbReference type="ARBA" id="ARBA00022989"/>
    </source>
</evidence>
<dbReference type="Gene3D" id="3.40.720.10">
    <property type="entry name" value="Alkaline Phosphatase, subunit A"/>
    <property type="match status" value="1"/>
</dbReference>
<dbReference type="RefSeq" id="WP_066338111.1">
    <property type="nucleotide sequence ID" value="NZ_CP016503.1"/>
</dbReference>
<dbReference type="STRING" id="222136.BBW65_00080"/>
<organism evidence="7 9">
    <name type="scientific">Helicobacter enhydrae</name>
    <dbReference type="NCBI Taxonomy" id="222136"/>
    <lineage>
        <taxon>Bacteria</taxon>
        <taxon>Pseudomonadati</taxon>
        <taxon>Campylobacterota</taxon>
        <taxon>Epsilonproteobacteria</taxon>
        <taxon>Campylobacterales</taxon>
        <taxon>Helicobacteraceae</taxon>
        <taxon>Helicobacter</taxon>
    </lineage>
</organism>
<accession>A0A1B1U3I9</accession>
<evidence type="ECO:0000256" key="3">
    <source>
        <dbReference type="ARBA" id="ARBA00022692"/>
    </source>
</evidence>
<dbReference type="Pfam" id="PF00884">
    <property type="entry name" value="Sulfatase"/>
    <property type="match status" value="1"/>
</dbReference>
<evidence type="ECO:0000256" key="5">
    <source>
        <dbReference type="ARBA" id="ARBA00023136"/>
    </source>
</evidence>
<dbReference type="CDD" id="cd16015">
    <property type="entry name" value="LTA_synthase"/>
    <property type="match status" value="1"/>
</dbReference>
<evidence type="ECO:0000313" key="9">
    <source>
        <dbReference type="Proteomes" id="UP000092884"/>
    </source>
</evidence>
<keyword evidence="3" id="KW-0812">Transmembrane</keyword>
<keyword evidence="5" id="KW-0472">Membrane</keyword>
<proteinExistence type="predicted"/>
<feature type="domain" description="Sulfatase N-terminal" evidence="6">
    <location>
        <begin position="71"/>
        <end position="303"/>
    </location>
</feature>
<dbReference type="InterPro" id="IPR050448">
    <property type="entry name" value="OpgB/LTA_synthase_biosynth"/>
</dbReference>
<name>A0A1B1U3I9_9HELI</name>